<dbReference type="RefSeq" id="WP_188418844.1">
    <property type="nucleotide sequence ID" value="NZ_BMDO01000017.1"/>
</dbReference>
<evidence type="ECO:0000313" key="1">
    <source>
        <dbReference type="EMBL" id="GGI52730.1"/>
    </source>
</evidence>
<evidence type="ECO:0008006" key="3">
    <source>
        <dbReference type="Google" id="ProtNLM"/>
    </source>
</evidence>
<sequence length="124" mass="14198">MKVPALKSEETFPVESNSGMFSIIKIIPLPVDKDGPFVYELFRNDVGFFYIHEPDRYGLAPNTASSECSQADSRGRILFDTNGYWIYDGSHLDISEQEQLAAFIANFNSHQSMNNHKDDRLRYL</sequence>
<proteinExistence type="predicted"/>
<evidence type="ECO:0000313" key="2">
    <source>
        <dbReference type="Proteomes" id="UP000662074"/>
    </source>
</evidence>
<reference evidence="1" key="1">
    <citation type="journal article" date="2014" name="Int. J. Syst. Evol. Microbiol.">
        <title>Complete genome sequence of Corynebacterium casei LMG S-19264T (=DSM 44701T), isolated from a smear-ripened cheese.</title>
        <authorList>
            <consortium name="US DOE Joint Genome Institute (JGI-PGF)"/>
            <person name="Walter F."/>
            <person name="Albersmeier A."/>
            <person name="Kalinowski J."/>
            <person name="Ruckert C."/>
        </authorList>
    </citation>
    <scope>NUCLEOTIDE SEQUENCE</scope>
    <source>
        <strain evidence="1">CCM 8711</strain>
    </source>
</reference>
<gene>
    <name evidence="1" type="ORF">GCM10011425_39420</name>
</gene>
<organism evidence="1 2">
    <name type="scientific">Mucilaginibacter galii</name>
    <dbReference type="NCBI Taxonomy" id="2005073"/>
    <lineage>
        <taxon>Bacteria</taxon>
        <taxon>Pseudomonadati</taxon>
        <taxon>Bacteroidota</taxon>
        <taxon>Sphingobacteriia</taxon>
        <taxon>Sphingobacteriales</taxon>
        <taxon>Sphingobacteriaceae</taxon>
        <taxon>Mucilaginibacter</taxon>
    </lineage>
</organism>
<accession>A0A917N330</accession>
<protein>
    <recommendedName>
        <fullName evidence="3">WG repeat-containing protein</fullName>
    </recommendedName>
</protein>
<keyword evidence="2" id="KW-1185">Reference proteome</keyword>
<name>A0A917N330_9SPHI</name>
<dbReference type="Proteomes" id="UP000662074">
    <property type="component" value="Unassembled WGS sequence"/>
</dbReference>
<reference evidence="1" key="2">
    <citation type="submission" date="2020-09" db="EMBL/GenBank/DDBJ databases">
        <authorList>
            <person name="Sun Q."/>
            <person name="Sedlacek I."/>
        </authorList>
    </citation>
    <scope>NUCLEOTIDE SEQUENCE</scope>
    <source>
        <strain evidence="1">CCM 8711</strain>
    </source>
</reference>
<comment type="caution">
    <text evidence="1">The sequence shown here is derived from an EMBL/GenBank/DDBJ whole genome shotgun (WGS) entry which is preliminary data.</text>
</comment>
<dbReference type="EMBL" id="BMDO01000017">
    <property type="protein sequence ID" value="GGI52730.1"/>
    <property type="molecule type" value="Genomic_DNA"/>
</dbReference>
<dbReference type="AlphaFoldDB" id="A0A917N330"/>